<dbReference type="AlphaFoldDB" id="A0A8S3H9L7"/>
<evidence type="ECO:0000313" key="3">
    <source>
        <dbReference type="Proteomes" id="UP000676336"/>
    </source>
</evidence>
<feature type="non-terminal residue" evidence="2">
    <location>
        <position position="1"/>
    </location>
</feature>
<organism evidence="2 3">
    <name type="scientific">Rotaria magnacalcarata</name>
    <dbReference type="NCBI Taxonomy" id="392030"/>
    <lineage>
        <taxon>Eukaryota</taxon>
        <taxon>Metazoa</taxon>
        <taxon>Spiralia</taxon>
        <taxon>Gnathifera</taxon>
        <taxon>Rotifera</taxon>
        <taxon>Eurotatoria</taxon>
        <taxon>Bdelloidea</taxon>
        <taxon>Philodinida</taxon>
        <taxon>Philodinidae</taxon>
        <taxon>Rotaria</taxon>
    </lineage>
</organism>
<gene>
    <name evidence="2" type="ORF">SMN809_LOCUS67867</name>
</gene>
<sequence length="51" mass="5601">SKPVNGVLNREKAWSTSSSQCQHDESDRASTNSAAAIDIKQLIRKCLTNLK</sequence>
<evidence type="ECO:0000313" key="2">
    <source>
        <dbReference type="EMBL" id="CAF5177352.1"/>
    </source>
</evidence>
<evidence type="ECO:0000256" key="1">
    <source>
        <dbReference type="SAM" id="MobiDB-lite"/>
    </source>
</evidence>
<accession>A0A8S3H9L7</accession>
<protein>
    <submittedName>
        <fullName evidence="2">Uncharacterized protein</fullName>
    </submittedName>
</protein>
<comment type="caution">
    <text evidence="2">The sequence shown here is derived from an EMBL/GenBank/DDBJ whole genome shotgun (WGS) entry which is preliminary data.</text>
</comment>
<reference evidence="2" key="1">
    <citation type="submission" date="2021-02" db="EMBL/GenBank/DDBJ databases">
        <authorList>
            <person name="Nowell W R."/>
        </authorList>
    </citation>
    <scope>NUCLEOTIDE SEQUENCE</scope>
</reference>
<feature type="non-terminal residue" evidence="2">
    <location>
        <position position="51"/>
    </location>
</feature>
<dbReference type="EMBL" id="CAJOBI010316213">
    <property type="protein sequence ID" value="CAF5177352.1"/>
    <property type="molecule type" value="Genomic_DNA"/>
</dbReference>
<name>A0A8S3H9L7_9BILA</name>
<proteinExistence type="predicted"/>
<dbReference type="Proteomes" id="UP000676336">
    <property type="component" value="Unassembled WGS sequence"/>
</dbReference>
<feature type="region of interest" description="Disordered" evidence="1">
    <location>
        <begin position="1"/>
        <end position="32"/>
    </location>
</feature>